<dbReference type="GO" id="GO:0004657">
    <property type="term" value="F:proline dehydrogenase activity"/>
    <property type="evidence" value="ECO:0007669"/>
    <property type="project" value="UniProtKB-EC"/>
</dbReference>
<proteinExistence type="inferred from homology"/>
<keyword evidence="8" id="KW-1185">Reference proteome</keyword>
<dbReference type="InterPro" id="IPR015659">
    <property type="entry name" value="Proline_oxidase"/>
</dbReference>
<dbReference type="GO" id="GO:0010133">
    <property type="term" value="P:L-proline catabolic process to L-glutamate"/>
    <property type="evidence" value="ECO:0007669"/>
    <property type="project" value="TreeGrafter"/>
</dbReference>
<reference evidence="7 8" key="1">
    <citation type="submission" date="2014-02" db="EMBL/GenBank/DDBJ databases">
        <title>Transposable element dynamics among asymbiotic and ectomycorrhizal Amanita fungi.</title>
        <authorList>
            <consortium name="DOE Joint Genome Institute"/>
            <person name="Hess J."/>
            <person name="Skrede I."/>
            <person name="Wolfe B."/>
            <person name="LaButti K."/>
            <person name="Ohm R.A."/>
            <person name="Grigoriev I.V."/>
            <person name="Pringle A."/>
        </authorList>
    </citation>
    <scope>NUCLEOTIDE SEQUENCE [LARGE SCALE GENOMIC DNA]</scope>
    <source>
        <strain evidence="7 8">SKay4041</strain>
    </source>
</reference>
<feature type="domain" description="Proline dehydrogenase" evidence="6">
    <location>
        <begin position="174"/>
        <end position="562"/>
    </location>
</feature>
<accession>A0A2A9NE06</accession>
<dbReference type="InterPro" id="IPR029041">
    <property type="entry name" value="FAD-linked_oxidoreductase-like"/>
</dbReference>
<comment type="catalytic activity">
    <reaction evidence="5">
        <text>L-proline + a quinone = (S)-1-pyrroline-5-carboxylate + a quinol + H(+)</text>
        <dbReference type="Rhea" id="RHEA:23784"/>
        <dbReference type="ChEBI" id="CHEBI:15378"/>
        <dbReference type="ChEBI" id="CHEBI:17388"/>
        <dbReference type="ChEBI" id="CHEBI:24646"/>
        <dbReference type="ChEBI" id="CHEBI:60039"/>
        <dbReference type="ChEBI" id="CHEBI:132124"/>
        <dbReference type="EC" id="1.5.5.2"/>
    </reaction>
</comment>
<protein>
    <recommendedName>
        <fullName evidence="2 5">Proline dehydrogenase</fullName>
        <ecNumber evidence="2 5">1.5.5.2</ecNumber>
    </recommendedName>
</protein>
<evidence type="ECO:0000256" key="1">
    <source>
        <dbReference type="ARBA" id="ARBA00005869"/>
    </source>
</evidence>
<gene>
    <name evidence="7" type="ORF">AMATHDRAFT_150233</name>
</gene>
<keyword evidence="4 5" id="KW-0642">Proline metabolism</keyword>
<name>A0A2A9NE06_9AGAR</name>
<evidence type="ECO:0000313" key="8">
    <source>
        <dbReference type="Proteomes" id="UP000242287"/>
    </source>
</evidence>
<dbReference type="OrthoDB" id="5464at2759"/>
<evidence type="ECO:0000259" key="6">
    <source>
        <dbReference type="Pfam" id="PF01619"/>
    </source>
</evidence>
<dbReference type="GO" id="GO:0071949">
    <property type="term" value="F:FAD binding"/>
    <property type="evidence" value="ECO:0007669"/>
    <property type="project" value="TreeGrafter"/>
</dbReference>
<keyword evidence="5" id="KW-0285">Flavoprotein</keyword>
<comment type="cofactor">
    <cofactor evidence="5">
        <name>FAD</name>
        <dbReference type="ChEBI" id="CHEBI:57692"/>
    </cofactor>
</comment>
<dbReference type="InterPro" id="IPR002872">
    <property type="entry name" value="Proline_DH_dom"/>
</dbReference>
<dbReference type="PANTHER" id="PTHR13914:SF0">
    <property type="entry name" value="PROLINE DEHYDROGENASE 1, MITOCHONDRIAL"/>
    <property type="match status" value="1"/>
</dbReference>
<evidence type="ECO:0000256" key="5">
    <source>
        <dbReference type="RuleBase" id="RU364054"/>
    </source>
</evidence>
<comment type="similarity">
    <text evidence="1 5">Belongs to the proline oxidase family.</text>
</comment>
<dbReference type="EC" id="1.5.5.2" evidence="2 5"/>
<keyword evidence="5" id="KW-0274">FAD</keyword>
<dbReference type="SUPFAM" id="SSF51730">
    <property type="entry name" value="FAD-linked oxidoreductase"/>
    <property type="match status" value="1"/>
</dbReference>
<keyword evidence="3 5" id="KW-0560">Oxidoreductase</keyword>
<dbReference type="STRING" id="703135.A0A2A9NE06"/>
<comment type="function">
    <text evidence="5">Converts proline to delta-1-pyrroline-5-carboxylate.</text>
</comment>
<dbReference type="Pfam" id="PF01619">
    <property type="entry name" value="Pro_dh"/>
    <property type="match status" value="1"/>
</dbReference>
<dbReference type="Proteomes" id="UP000242287">
    <property type="component" value="Unassembled WGS sequence"/>
</dbReference>
<evidence type="ECO:0000256" key="2">
    <source>
        <dbReference type="ARBA" id="ARBA00012695"/>
    </source>
</evidence>
<evidence type="ECO:0000313" key="7">
    <source>
        <dbReference type="EMBL" id="PFH48288.1"/>
    </source>
</evidence>
<dbReference type="PANTHER" id="PTHR13914">
    <property type="entry name" value="PROLINE OXIDASE"/>
    <property type="match status" value="1"/>
</dbReference>
<dbReference type="EMBL" id="KZ302069">
    <property type="protein sequence ID" value="PFH48288.1"/>
    <property type="molecule type" value="Genomic_DNA"/>
</dbReference>
<dbReference type="GO" id="GO:0005739">
    <property type="term" value="C:mitochondrion"/>
    <property type="evidence" value="ECO:0007669"/>
    <property type="project" value="TreeGrafter"/>
</dbReference>
<dbReference type="AlphaFoldDB" id="A0A2A9NE06"/>
<evidence type="ECO:0000256" key="4">
    <source>
        <dbReference type="ARBA" id="ARBA00023062"/>
    </source>
</evidence>
<dbReference type="Gene3D" id="3.20.20.220">
    <property type="match status" value="1"/>
</dbReference>
<evidence type="ECO:0000256" key="3">
    <source>
        <dbReference type="ARBA" id="ARBA00023002"/>
    </source>
</evidence>
<sequence length="585" mass="64629">MYRLFTRTSAVHRWSRSGYRHRLALATVSTGALFFGLNKLHADSENNESFQNGYAKASLSSLFRAYTVYSMCSIPSLVEYSPGILKILSSVPGIRQITEGFVRITFFNQFVGGDTAHDTIPLLRNLRAQNKGALLAYSVEVDERTATSSSLSTSTSPHVHADITADGDPAHNKLSYKRIVDEMIRCIDAAADFEDSRGPAAGLGRRTWVAIKITALLPDSNALINLSKHIINTRPVQKTQSIPFPGSPTVSDLAVLLPLAPSSDLTPQDISSLKELHADLERICTRAQQRGVKIIIDAEYSWYQPALDALTLALMRKFNTLENRNSDDVRQIQPLVYGTYQAYLRRTPGHLADALEDARKHNYSLGVKLVRGAYHPYEVAAHISAKSPSKGHEASMSISPDPEPPVWISKTETDTCYNGCVRVLVKAIAADLQDKQIAESQIAGSWRRPSQHANEKGLPRVGVLFGTHNWESCDVVMEELVKANVARKETATDSGRTVVVIPEQTLERVAIGQLYGMSDDLTDSLVNKTKSEIPLVIKYVPYGALSEVMPYLGRRAIENKSVLGEGAAAKERRRAWNEIWARIFG</sequence>
<organism evidence="7 8">
    <name type="scientific">Amanita thiersii Skay4041</name>
    <dbReference type="NCBI Taxonomy" id="703135"/>
    <lineage>
        <taxon>Eukaryota</taxon>
        <taxon>Fungi</taxon>
        <taxon>Dikarya</taxon>
        <taxon>Basidiomycota</taxon>
        <taxon>Agaricomycotina</taxon>
        <taxon>Agaricomycetes</taxon>
        <taxon>Agaricomycetidae</taxon>
        <taxon>Agaricales</taxon>
        <taxon>Pluteineae</taxon>
        <taxon>Amanitaceae</taxon>
        <taxon>Amanita</taxon>
    </lineage>
</organism>